<accession>A0A6N2M370</accession>
<reference evidence="1" key="1">
    <citation type="submission" date="2019-03" db="EMBL/GenBank/DDBJ databases">
        <authorList>
            <person name="Mank J."/>
            <person name="Almeida P."/>
        </authorList>
    </citation>
    <scope>NUCLEOTIDE SEQUENCE</scope>
    <source>
        <strain evidence="1">78183</strain>
    </source>
</reference>
<sequence length="78" mass="8799">MPKKGAQSRPEISCSNLQTEIRRGIICKIEQRAITPLISVLSPAPIPLTLTTREHRKLADEELVDQKKYLEDSCKPKS</sequence>
<evidence type="ECO:0000313" key="1">
    <source>
        <dbReference type="EMBL" id="VFU42402.1"/>
    </source>
</evidence>
<protein>
    <submittedName>
        <fullName evidence="1">Uncharacterized protein</fullName>
    </submittedName>
</protein>
<dbReference type="AlphaFoldDB" id="A0A6N2M370"/>
<dbReference type="EMBL" id="CAADRP010001579">
    <property type="protein sequence ID" value="VFU42402.1"/>
    <property type="molecule type" value="Genomic_DNA"/>
</dbReference>
<gene>
    <name evidence="1" type="ORF">SVIM_LOCUS254327</name>
</gene>
<proteinExistence type="predicted"/>
<organism evidence="1">
    <name type="scientific">Salix viminalis</name>
    <name type="common">Common osier</name>
    <name type="synonym">Basket willow</name>
    <dbReference type="NCBI Taxonomy" id="40686"/>
    <lineage>
        <taxon>Eukaryota</taxon>
        <taxon>Viridiplantae</taxon>
        <taxon>Streptophyta</taxon>
        <taxon>Embryophyta</taxon>
        <taxon>Tracheophyta</taxon>
        <taxon>Spermatophyta</taxon>
        <taxon>Magnoliopsida</taxon>
        <taxon>eudicotyledons</taxon>
        <taxon>Gunneridae</taxon>
        <taxon>Pentapetalae</taxon>
        <taxon>rosids</taxon>
        <taxon>fabids</taxon>
        <taxon>Malpighiales</taxon>
        <taxon>Salicaceae</taxon>
        <taxon>Saliceae</taxon>
        <taxon>Salix</taxon>
    </lineage>
</organism>
<name>A0A6N2M370_SALVM</name>